<gene>
    <name evidence="2" type="primary">GIP</name>
    <name evidence="2" type="ORF">CR513_57209</name>
</gene>
<evidence type="ECO:0000259" key="1">
    <source>
        <dbReference type="Pfam" id="PF07727"/>
    </source>
</evidence>
<dbReference type="InterPro" id="IPR013103">
    <property type="entry name" value="RVT_2"/>
</dbReference>
<dbReference type="OrthoDB" id="8048545at2759"/>
<feature type="non-terminal residue" evidence="2">
    <location>
        <position position="1"/>
    </location>
</feature>
<comment type="caution">
    <text evidence="2">The sequence shown here is derived from an EMBL/GenBank/DDBJ whole genome shotgun (WGS) entry which is preliminary data.</text>
</comment>
<accession>A0A371EE02</accession>
<protein>
    <submittedName>
        <fullName evidence="2">Copia protein</fullName>
    </submittedName>
</protein>
<name>A0A371EE02_MUCPR</name>
<sequence length="147" mass="17107">MIGTKWVFRNKHVENGKIIKNKASFSQQEGIDYTKTFALVARLKAIHILLSFATHNNIILYQMDVKSAFLNGTINEEVYVKQPSSFLSDDFQNYVFKLKKVLYVQIHDDIIFCANDVILCEEFLKLMQEEFEMNMMGEFFGTSNQTN</sequence>
<dbReference type="Proteomes" id="UP000257109">
    <property type="component" value="Unassembled WGS sequence"/>
</dbReference>
<proteinExistence type="predicted"/>
<feature type="domain" description="Reverse transcriptase Ty1/copia-type" evidence="1">
    <location>
        <begin position="2"/>
        <end position="103"/>
    </location>
</feature>
<dbReference type="Pfam" id="PF07727">
    <property type="entry name" value="RVT_2"/>
    <property type="match status" value="1"/>
</dbReference>
<dbReference type="EMBL" id="QJKJ01014469">
    <property type="protein sequence ID" value="RDX64257.1"/>
    <property type="molecule type" value="Genomic_DNA"/>
</dbReference>
<dbReference type="AlphaFoldDB" id="A0A371EE02"/>
<evidence type="ECO:0000313" key="2">
    <source>
        <dbReference type="EMBL" id="RDX64257.1"/>
    </source>
</evidence>
<organism evidence="2 3">
    <name type="scientific">Mucuna pruriens</name>
    <name type="common">Velvet bean</name>
    <name type="synonym">Dolichos pruriens</name>
    <dbReference type="NCBI Taxonomy" id="157652"/>
    <lineage>
        <taxon>Eukaryota</taxon>
        <taxon>Viridiplantae</taxon>
        <taxon>Streptophyta</taxon>
        <taxon>Embryophyta</taxon>
        <taxon>Tracheophyta</taxon>
        <taxon>Spermatophyta</taxon>
        <taxon>Magnoliopsida</taxon>
        <taxon>eudicotyledons</taxon>
        <taxon>Gunneridae</taxon>
        <taxon>Pentapetalae</taxon>
        <taxon>rosids</taxon>
        <taxon>fabids</taxon>
        <taxon>Fabales</taxon>
        <taxon>Fabaceae</taxon>
        <taxon>Papilionoideae</taxon>
        <taxon>50 kb inversion clade</taxon>
        <taxon>NPAAA clade</taxon>
        <taxon>indigoferoid/millettioid clade</taxon>
        <taxon>Phaseoleae</taxon>
        <taxon>Mucuna</taxon>
    </lineage>
</organism>
<keyword evidence="3" id="KW-1185">Reference proteome</keyword>
<reference evidence="2" key="1">
    <citation type="submission" date="2018-05" db="EMBL/GenBank/DDBJ databases">
        <title>Draft genome of Mucuna pruriens seed.</title>
        <authorList>
            <person name="Nnadi N.E."/>
            <person name="Vos R."/>
            <person name="Hasami M.H."/>
            <person name="Devisetty U.K."/>
            <person name="Aguiy J.C."/>
        </authorList>
    </citation>
    <scope>NUCLEOTIDE SEQUENCE [LARGE SCALE GENOMIC DNA]</scope>
    <source>
        <strain evidence="2">JCA_2017</strain>
    </source>
</reference>
<dbReference type="STRING" id="157652.A0A371EE02"/>
<evidence type="ECO:0000313" key="3">
    <source>
        <dbReference type="Proteomes" id="UP000257109"/>
    </source>
</evidence>